<proteinExistence type="predicted"/>
<gene>
    <name evidence="1" type="ORF">DT076_11510</name>
</gene>
<comment type="caution">
    <text evidence="1">The sequence shown here is derived from an EMBL/GenBank/DDBJ whole genome shotgun (WGS) entry which is preliminary data.</text>
</comment>
<dbReference type="EMBL" id="QOUI01000006">
    <property type="protein sequence ID" value="RCK69492.1"/>
    <property type="molecule type" value="Genomic_DNA"/>
</dbReference>
<protein>
    <submittedName>
        <fullName evidence="1">Uncharacterized protein</fullName>
    </submittedName>
</protein>
<organism evidence="1 2">
    <name type="scientific">Desertihabitans brevis</name>
    <dbReference type="NCBI Taxonomy" id="2268447"/>
    <lineage>
        <taxon>Bacteria</taxon>
        <taxon>Bacillati</taxon>
        <taxon>Actinomycetota</taxon>
        <taxon>Actinomycetes</taxon>
        <taxon>Propionibacteriales</taxon>
        <taxon>Propionibacteriaceae</taxon>
        <taxon>Desertihabitans</taxon>
    </lineage>
</organism>
<reference evidence="1 2" key="1">
    <citation type="submission" date="2018-07" db="EMBL/GenBank/DDBJ databases">
        <title>Desertimonas flava gen. nov. sp. nov.</title>
        <authorList>
            <person name="Liu S."/>
        </authorList>
    </citation>
    <scope>NUCLEOTIDE SEQUENCE [LARGE SCALE GENOMIC DNA]</scope>
    <source>
        <strain evidence="1 2">16Sb5-5</strain>
    </source>
</reference>
<keyword evidence="2" id="KW-1185">Reference proteome</keyword>
<sequence>MRIAGLRFPLRLVRDGLELTLTSREALELEVDALGDWTHDYRCTDADGTRLRLVVWQHTWLFAVPVDRGWHPGRLTVVAGATEHGQVLAERSDGRLHRLVELEPNGHHTPLPNWPQPLPVDAGLGLQPSSVAPRAFDRFWTLCTQARPHRRYRTGWWGRLGLGDRAG</sequence>
<dbReference type="RefSeq" id="WP_114126810.1">
    <property type="nucleotide sequence ID" value="NZ_QOUI01000006.1"/>
</dbReference>
<accession>A0A367YWV6</accession>
<evidence type="ECO:0000313" key="1">
    <source>
        <dbReference type="EMBL" id="RCK69492.1"/>
    </source>
</evidence>
<dbReference type="AlphaFoldDB" id="A0A367YWV6"/>
<evidence type="ECO:0000313" key="2">
    <source>
        <dbReference type="Proteomes" id="UP000252770"/>
    </source>
</evidence>
<name>A0A367YWV6_9ACTN</name>
<dbReference type="Proteomes" id="UP000252770">
    <property type="component" value="Unassembled WGS sequence"/>
</dbReference>